<dbReference type="OrthoDB" id="598356at2"/>
<reference evidence="1 2" key="1">
    <citation type="journal article" date="2019" name="Front. Microbiol.">
        <title>Thermoanaerosceptrum fracticalcis gen. nov. sp. nov., a Novel Fumarate-Fermenting Microorganism From a Deep Fractured Carbonate Aquifer of the US Great Basin.</title>
        <authorList>
            <person name="Hamilton-Brehm S.D."/>
            <person name="Stewart L.E."/>
            <person name="Zavarin M."/>
            <person name="Caldwell M."/>
            <person name="Lawson P.A."/>
            <person name="Onstott T.C."/>
            <person name="Grzymski J."/>
            <person name="Neveux I."/>
            <person name="Lollar B.S."/>
            <person name="Russell C.E."/>
            <person name="Moser D.P."/>
        </authorList>
    </citation>
    <scope>NUCLEOTIDE SEQUENCE [LARGE SCALE GENOMIC DNA]</scope>
    <source>
        <strain evidence="1 2">DRI-13</strain>
    </source>
</reference>
<dbReference type="AlphaFoldDB" id="A0A7G6DZD3"/>
<keyword evidence="2" id="KW-1185">Reference proteome</keyword>
<evidence type="ECO:0000313" key="2">
    <source>
        <dbReference type="Proteomes" id="UP000515847"/>
    </source>
</evidence>
<accession>A0A7G6DZD3</accession>
<evidence type="ECO:0000313" key="1">
    <source>
        <dbReference type="EMBL" id="QNB45187.1"/>
    </source>
</evidence>
<organism evidence="1 2">
    <name type="scientific">Thermanaerosceptrum fracticalcis</name>
    <dbReference type="NCBI Taxonomy" id="1712410"/>
    <lineage>
        <taxon>Bacteria</taxon>
        <taxon>Bacillati</taxon>
        <taxon>Bacillota</taxon>
        <taxon>Clostridia</taxon>
        <taxon>Eubacteriales</taxon>
        <taxon>Peptococcaceae</taxon>
        <taxon>Thermanaerosceptrum</taxon>
    </lineage>
</organism>
<dbReference type="InterPro" id="IPR003749">
    <property type="entry name" value="ThiS/MoaD-like"/>
</dbReference>
<dbReference type="Gene3D" id="3.10.20.30">
    <property type="match status" value="1"/>
</dbReference>
<name>A0A7G6DZD3_THEFR</name>
<gene>
    <name evidence="1" type="ORF">BR63_01925</name>
</gene>
<evidence type="ECO:0008006" key="3">
    <source>
        <dbReference type="Google" id="ProtNLM"/>
    </source>
</evidence>
<dbReference type="KEGG" id="tfr:BR63_01925"/>
<dbReference type="InterPro" id="IPR012675">
    <property type="entry name" value="Beta-grasp_dom_sf"/>
</dbReference>
<dbReference type="EMBL" id="CP045798">
    <property type="protein sequence ID" value="QNB45187.1"/>
    <property type="molecule type" value="Genomic_DNA"/>
</dbReference>
<dbReference type="InterPro" id="IPR016155">
    <property type="entry name" value="Mopterin_synth/thiamin_S_b"/>
</dbReference>
<dbReference type="CDD" id="cd17040">
    <property type="entry name" value="Ubl_MoaD_like"/>
    <property type="match status" value="1"/>
</dbReference>
<dbReference type="Proteomes" id="UP000515847">
    <property type="component" value="Chromosome"/>
</dbReference>
<proteinExistence type="predicted"/>
<dbReference type="SUPFAM" id="SSF54285">
    <property type="entry name" value="MoaD/ThiS"/>
    <property type="match status" value="1"/>
</dbReference>
<dbReference type="RefSeq" id="WP_034425415.1">
    <property type="nucleotide sequence ID" value="NZ_CP045798.1"/>
</dbReference>
<dbReference type="Pfam" id="PF02597">
    <property type="entry name" value="ThiS"/>
    <property type="match status" value="1"/>
</dbReference>
<sequence>MLIKVIFHGTYKEITGIRERYLDLKKDTTLSDLLTELELIYGEQLINQLIDCEHDDVWSLMAIAVNGTILSDKSKFREIRLNENDEIVFLPPALGG</sequence>
<protein>
    <recommendedName>
        <fullName evidence="3">MoaD family protein</fullName>
    </recommendedName>
</protein>